<evidence type="ECO:0000256" key="5">
    <source>
        <dbReference type="PROSITE-ProRule" id="PRU01091"/>
    </source>
</evidence>
<dbReference type="STRING" id="1385519.N801_04675"/>
<feature type="DNA-binding region" description="OmpR/PhoB-type" evidence="5">
    <location>
        <begin position="1"/>
        <end position="95"/>
    </location>
</feature>
<dbReference type="InterPro" id="IPR051677">
    <property type="entry name" value="AfsR-DnrI-RedD_regulator"/>
</dbReference>
<dbReference type="FunFam" id="1.25.40.10:FF:000222">
    <property type="entry name" value="SARP family transcriptional regulator"/>
    <property type="match status" value="1"/>
</dbReference>
<dbReference type="InterPro" id="IPR011990">
    <property type="entry name" value="TPR-like_helical_dom_sf"/>
</dbReference>
<evidence type="ECO:0000313" key="7">
    <source>
        <dbReference type="EMBL" id="KGN41827.1"/>
    </source>
</evidence>
<dbReference type="Pfam" id="PF00486">
    <property type="entry name" value="Trans_reg_C"/>
    <property type="match status" value="1"/>
</dbReference>
<dbReference type="PROSITE" id="PS51755">
    <property type="entry name" value="OMPR_PHOB"/>
    <property type="match status" value="1"/>
</dbReference>
<dbReference type="InterPro" id="IPR005158">
    <property type="entry name" value="BTAD"/>
</dbReference>
<evidence type="ECO:0000256" key="3">
    <source>
        <dbReference type="ARBA" id="ARBA00023125"/>
    </source>
</evidence>
<dbReference type="AlphaFoldDB" id="A0A0A0K0G7"/>
<feature type="domain" description="OmpR/PhoB-type" evidence="6">
    <location>
        <begin position="1"/>
        <end position="95"/>
    </location>
</feature>
<proteinExistence type="inferred from homology"/>
<dbReference type="RefSeq" id="WP_035935346.1">
    <property type="nucleotide sequence ID" value="NZ_AVPL01000012.1"/>
</dbReference>
<name>A0A0A0K0G7_9MICO</name>
<evidence type="ECO:0000256" key="4">
    <source>
        <dbReference type="ARBA" id="ARBA00023163"/>
    </source>
</evidence>
<dbReference type="InterPro" id="IPR036388">
    <property type="entry name" value="WH-like_DNA-bd_sf"/>
</dbReference>
<evidence type="ECO:0000259" key="6">
    <source>
        <dbReference type="PROSITE" id="PS51755"/>
    </source>
</evidence>
<reference evidence="7 8" key="1">
    <citation type="submission" date="2013-08" db="EMBL/GenBank/DDBJ databases">
        <title>The genome sequence of Knoellia aerolata.</title>
        <authorList>
            <person name="Zhu W."/>
            <person name="Wang G."/>
        </authorList>
    </citation>
    <scope>NUCLEOTIDE SEQUENCE [LARGE SCALE GENOMIC DNA]</scope>
    <source>
        <strain evidence="7 8">DSM 18566</strain>
    </source>
</reference>
<dbReference type="PANTHER" id="PTHR35807:SF1">
    <property type="entry name" value="TRANSCRIPTIONAL REGULATOR REDD"/>
    <property type="match status" value="1"/>
</dbReference>
<dbReference type="eggNOG" id="COG3629">
    <property type="taxonomic scope" value="Bacteria"/>
</dbReference>
<keyword evidence="4" id="KW-0804">Transcription</keyword>
<keyword evidence="3 5" id="KW-0238">DNA-binding</keyword>
<dbReference type="Gene3D" id="1.10.10.10">
    <property type="entry name" value="Winged helix-like DNA-binding domain superfamily/Winged helix DNA-binding domain"/>
    <property type="match status" value="1"/>
</dbReference>
<sequence length="303" mass="33220">MDYSVLGPLRVSNGQGLIEIRGVKERTLLAHLVSAGGRLVQSSELIDSLWQDDPPASAGKSLQTFVLRLRNALEPDRRGTPQVLVTEGPGYRLALDPGTVDAERFTRLVTVGRRALEDGRPESAGSTLGEALSMWRGPAYAGFDHARFAQAEARRLEELRLTATEDLLAAEIALGRAAKAVPELERLVGTHPLRERLWEMLMLALYREGRQGDALSTYERARSHLADELGVDPGAGLRVLHERVLAHDPALRLASARVRLPPELSGPRPRTVGRERELERLRQAWEAAVRGVATTVLVRGPVG</sequence>
<dbReference type="GO" id="GO:0003677">
    <property type="term" value="F:DNA binding"/>
    <property type="evidence" value="ECO:0007669"/>
    <property type="project" value="UniProtKB-UniRule"/>
</dbReference>
<evidence type="ECO:0000256" key="2">
    <source>
        <dbReference type="ARBA" id="ARBA00023015"/>
    </source>
</evidence>
<accession>A0A0A0K0G7</accession>
<comment type="similarity">
    <text evidence="1">Belongs to the AfsR/DnrI/RedD regulatory family.</text>
</comment>
<dbReference type="CDD" id="cd15831">
    <property type="entry name" value="BTAD"/>
    <property type="match status" value="1"/>
</dbReference>
<dbReference type="SMART" id="SM01043">
    <property type="entry name" value="BTAD"/>
    <property type="match status" value="1"/>
</dbReference>
<organism evidence="7 8">
    <name type="scientific">Knoellia aerolata DSM 18566</name>
    <dbReference type="NCBI Taxonomy" id="1385519"/>
    <lineage>
        <taxon>Bacteria</taxon>
        <taxon>Bacillati</taxon>
        <taxon>Actinomycetota</taxon>
        <taxon>Actinomycetes</taxon>
        <taxon>Micrococcales</taxon>
        <taxon>Intrasporangiaceae</taxon>
        <taxon>Knoellia</taxon>
    </lineage>
</organism>
<feature type="non-terminal residue" evidence="7">
    <location>
        <position position="303"/>
    </location>
</feature>
<dbReference type="SMART" id="SM00862">
    <property type="entry name" value="Trans_reg_C"/>
    <property type="match status" value="1"/>
</dbReference>
<dbReference type="InterPro" id="IPR001867">
    <property type="entry name" value="OmpR/PhoB-type_DNA-bd"/>
</dbReference>
<gene>
    <name evidence="7" type="ORF">N801_04675</name>
</gene>
<dbReference type="GO" id="GO:0006355">
    <property type="term" value="P:regulation of DNA-templated transcription"/>
    <property type="evidence" value="ECO:0007669"/>
    <property type="project" value="InterPro"/>
</dbReference>
<comment type="caution">
    <text evidence="7">The sequence shown here is derived from an EMBL/GenBank/DDBJ whole genome shotgun (WGS) entry which is preliminary data.</text>
</comment>
<dbReference type="SUPFAM" id="SSF48452">
    <property type="entry name" value="TPR-like"/>
    <property type="match status" value="1"/>
</dbReference>
<dbReference type="Pfam" id="PF03704">
    <property type="entry name" value="BTAD"/>
    <property type="match status" value="1"/>
</dbReference>
<dbReference type="Proteomes" id="UP000030013">
    <property type="component" value="Unassembled WGS sequence"/>
</dbReference>
<dbReference type="EMBL" id="AVPL01000012">
    <property type="protein sequence ID" value="KGN41827.1"/>
    <property type="molecule type" value="Genomic_DNA"/>
</dbReference>
<evidence type="ECO:0000313" key="8">
    <source>
        <dbReference type="Proteomes" id="UP000030013"/>
    </source>
</evidence>
<keyword evidence="8" id="KW-1185">Reference proteome</keyword>
<keyword evidence="2" id="KW-0805">Transcription regulation</keyword>
<dbReference type="GO" id="GO:0000160">
    <property type="term" value="P:phosphorelay signal transduction system"/>
    <property type="evidence" value="ECO:0007669"/>
    <property type="project" value="InterPro"/>
</dbReference>
<dbReference type="Gene3D" id="1.25.40.10">
    <property type="entry name" value="Tetratricopeptide repeat domain"/>
    <property type="match status" value="1"/>
</dbReference>
<evidence type="ECO:0000256" key="1">
    <source>
        <dbReference type="ARBA" id="ARBA00005820"/>
    </source>
</evidence>
<dbReference type="InterPro" id="IPR016032">
    <property type="entry name" value="Sig_transdc_resp-reg_C-effctor"/>
</dbReference>
<protein>
    <recommendedName>
        <fullName evidence="6">OmpR/PhoB-type domain-containing protein</fullName>
    </recommendedName>
</protein>
<dbReference type="SUPFAM" id="SSF46894">
    <property type="entry name" value="C-terminal effector domain of the bipartite response regulators"/>
    <property type="match status" value="1"/>
</dbReference>
<dbReference type="PANTHER" id="PTHR35807">
    <property type="entry name" value="TRANSCRIPTIONAL REGULATOR REDD-RELATED"/>
    <property type="match status" value="1"/>
</dbReference>